<evidence type="ECO:0000313" key="3">
    <source>
        <dbReference type="Proteomes" id="UP001163046"/>
    </source>
</evidence>
<sequence>MAKGLLFALVRRGSKLNYLDDTGNNQSERERKVHYEREKSRFKANNVHEMEKDKATEENSVQHATASKESRCRRKKLFDLTLQKLSKGYKVNNRNSPACSNKSTENAFTQRDVVKSADHRSKPMLVPSVASGYFVNDHDDVSKEAVSSKKHENGKVMPRIVLTDHDASNSSAACKTLENRFRALNSRCGSLPQLQVDDEKRKRPASWTGESSPRLNDFTNRTRSRTTSSLEVKQSQGLWVEAMTISPSPSSLRRNLGSANSMRPQSRQLIGPDSCFERSGRAVRSLQTKDCFVKRASSWSGGDEKVVDFNARQNRKIDIFLPTM</sequence>
<feature type="region of interest" description="Disordered" evidence="1">
    <location>
        <begin position="47"/>
        <end position="69"/>
    </location>
</feature>
<organism evidence="2 3">
    <name type="scientific">Desmophyllum pertusum</name>
    <dbReference type="NCBI Taxonomy" id="174260"/>
    <lineage>
        <taxon>Eukaryota</taxon>
        <taxon>Metazoa</taxon>
        <taxon>Cnidaria</taxon>
        <taxon>Anthozoa</taxon>
        <taxon>Hexacorallia</taxon>
        <taxon>Scleractinia</taxon>
        <taxon>Caryophylliina</taxon>
        <taxon>Caryophylliidae</taxon>
        <taxon>Desmophyllum</taxon>
    </lineage>
</organism>
<reference evidence="2" key="1">
    <citation type="submission" date="2023-01" db="EMBL/GenBank/DDBJ databases">
        <title>Genome assembly of the deep-sea coral Lophelia pertusa.</title>
        <authorList>
            <person name="Herrera S."/>
            <person name="Cordes E."/>
        </authorList>
    </citation>
    <scope>NUCLEOTIDE SEQUENCE</scope>
    <source>
        <strain evidence="2">USNM1676648</strain>
        <tissue evidence="2">Polyp</tissue>
    </source>
</reference>
<dbReference type="AlphaFoldDB" id="A0A9W9ZX36"/>
<protein>
    <submittedName>
        <fullName evidence="2">Uncharacterized protein</fullName>
    </submittedName>
</protein>
<feature type="compositionally biased region" description="Polar residues" evidence="1">
    <location>
        <begin position="208"/>
        <end position="219"/>
    </location>
</feature>
<evidence type="ECO:0000313" key="2">
    <source>
        <dbReference type="EMBL" id="KAJ7387594.1"/>
    </source>
</evidence>
<dbReference type="OrthoDB" id="5956437at2759"/>
<evidence type="ECO:0000256" key="1">
    <source>
        <dbReference type="SAM" id="MobiDB-lite"/>
    </source>
</evidence>
<feature type="compositionally biased region" description="Basic and acidic residues" evidence="1">
    <location>
        <begin position="47"/>
        <end position="57"/>
    </location>
</feature>
<comment type="caution">
    <text evidence="2">The sequence shown here is derived from an EMBL/GenBank/DDBJ whole genome shotgun (WGS) entry which is preliminary data.</text>
</comment>
<dbReference type="Proteomes" id="UP001163046">
    <property type="component" value="Unassembled WGS sequence"/>
</dbReference>
<proteinExistence type="predicted"/>
<feature type="region of interest" description="Disordered" evidence="1">
    <location>
        <begin position="249"/>
        <end position="268"/>
    </location>
</feature>
<feature type="region of interest" description="Disordered" evidence="1">
    <location>
        <begin position="195"/>
        <end position="230"/>
    </location>
</feature>
<feature type="compositionally biased region" description="Polar residues" evidence="1">
    <location>
        <begin position="58"/>
        <end position="67"/>
    </location>
</feature>
<dbReference type="EMBL" id="MU825873">
    <property type="protein sequence ID" value="KAJ7387594.1"/>
    <property type="molecule type" value="Genomic_DNA"/>
</dbReference>
<accession>A0A9W9ZX36</accession>
<name>A0A9W9ZX36_9CNID</name>
<keyword evidence="3" id="KW-1185">Reference proteome</keyword>
<gene>
    <name evidence="2" type="ORF">OS493_000928</name>
</gene>